<dbReference type="GO" id="GO:0003723">
    <property type="term" value="F:RNA binding"/>
    <property type="evidence" value="ECO:0007669"/>
    <property type="project" value="UniProtKB-UniRule"/>
</dbReference>
<dbReference type="PROSITE" id="PS51165">
    <property type="entry name" value="THUMP"/>
    <property type="match status" value="1"/>
</dbReference>
<evidence type="ECO:0000259" key="4">
    <source>
        <dbReference type="PROSITE" id="PS51165"/>
    </source>
</evidence>
<dbReference type="PANTHER" id="PTHR47313">
    <property type="entry name" value="RIBOSOMAL RNA LARGE SUBUNIT METHYLTRANSFERASE K/L"/>
    <property type="match status" value="1"/>
</dbReference>
<dbReference type="InterPro" id="IPR029063">
    <property type="entry name" value="SAM-dependent_MTases_sf"/>
</dbReference>
<dbReference type="CDD" id="cd11715">
    <property type="entry name" value="THUMP_AdoMetMT"/>
    <property type="match status" value="1"/>
</dbReference>
<keyword evidence="6" id="KW-1185">Reference proteome</keyword>
<evidence type="ECO:0000313" key="6">
    <source>
        <dbReference type="Proteomes" id="UP000050471"/>
    </source>
</evidence>
<dbReference type="Pfam" id="PF22020">
    <property type="entry name" value="RlmL_1st"/>
    <property type="match status" value="1"/>
</dbReference>
<proteinExistence type="predicted"/>
<dbReference type="PROSITE" id="PS01261">
    <property type="entry name" value="UPF0020"/>
    <property type="match status" value="1"/>
</dbReference>
<accession>A0A0P7KMV3</accession>
<keyword evidence="1 5" id="KW-0489">Methyltransferase</keyword>
<organism evidence="5 6">
    <name type="scientific">Aliiroseovarius crassostreae</name>
    <dbReference type="NCBI Taxonomy" id="154981"/>
    <lineage>
        <taxon>Bacteria</taxon>
        <taxon>Pseudomonadati</taxon>
        <taxon>Pseudomonadota</taxon>
        <taxon>Alphaproteobacteria</taxon>
        <taxon>Rhodobacterales</taxon>
        <taxon>Paracoccaceae</taxon>
        <taxon>Aliiroseovarius</taxon>
    </lineage>
</organism>
<dbReference type="AlphaFoldDB" id="A0A0P7KMV3"/>
<dbReference type="Pfam" id="PF02926">
    <property type="entry name" value="THUMP"/>
    <property type="match status" value="1"/>
</dbReference>
<dbReference type="InterPro" id="IPR002052">
    <property type="entry name" value="DNA_methylase_N6_adenine_CS"/>
</dbReference>
<dbReference type="InterPro" id="IPR004114">
    <property type="entry name" value="THUMP_dom"/>
</dbReference>
<keyword evidence="3" id="KW-0694">RNA-binding</keyword>
<dbReference type="OrthoDB" id="9809404at2"/>
<gene>
    <name evidence="5" type="ORF">AKJ29_12410</name>
</gene>
<dbReference type="InterPro" id="IPR053943">
    <property type="entry name" value="RlmKL-like_Mtase_CS"/>
</dbReference>
<dbReference type="RefSeq" id="WP_055189805.1">
    <property type="nucleotide sequence ID" value="NZ_FPBS01000017.1"/>
</dbReference>
<evidence type="ECO:0000256" key="2">
    <source>
        <dbReference type="ARBA" id="ARBA00022679"/>
    </source>
</evidence>
<dbReference type="GO" id="GO:0070043">
    <property type="term" value="F:rRNA (guanine-N7-)-methyltransferase activity"/>
    <property type="evidence" value="ECO:0007669"/>
    <property type="project" value="TreeGrafter"/>
</dbReference>
<dbReference type="GO" id="GO:0008990">
    <property type="term" value="F:rRNA (guanine-N2-)-methyltransferase activity"/>
    <property type="evidence" value="ECO:0007669"/>
    <property type="project" value="TreeGrafter"/>
</dbReference>
<dbReference type="Proteomes" id="UP000050471">
    <property type="component" value="Unassembled WGS sequence"/>
</dbReference>
<protein>
    <submittedName>
        <fullName evidence="5">RNA methyltransferase</fullName>
    </submittedName>
</protein>
<dbReference type="PRINTS" id="PR00507">
    <property type="entry name" value="N12N6MTFRASE"/>
</dbReference>
<dbReference type="InterPro" id="IPR000241">
    <property type="entry name" value="RlmKL-like_Mtase"/>
</dbReference>
<evidence type="ECO:0000256" key="1">
    <source>
        <dbReference type="ARBA" id="ARBA00022603"/>
    </source>
</evidence>
<sequence length="384" mass="42082">MTQQHPAKNTRLDIFLVAPPGLEQALRGEALSAGFSAPKCVPGGVQFQGRWQEVWRANLTLRGATRVLVRIDQFPVTHLSQLDKRAHQVDWAAVLPRGIPVRVETTCRKSKIYHDRAASERIEKALVDVIGAQLPDRAEEAEITVKVRIEKDLCTISLDSSGESLHKRGHKTATGKAPMRETLAALFLREMGFDGNPPVLDPMCGSGTFVIEAAEWAAGLLPGRSRSFAFEKLTTFDFETYQKLKERPARPLINFKVSPPQFFGSDRNAGAVENSRKNADSAGVAALTQFTHAAISDLQRPDCDPGIVIVNPPYGERIGDKKQLFALHGRLGQVLQERFSGWRVGLITSDGGLAKATKLPLLPPGPPVDHGGLRVKLYQTDPLP</sequence>
<dbReference type="STRING" id="154981.AKJ29_12410"/>
<keyword evidence="2 5" id="KW-0808">Transferase</keyword>
<reference evidence="5 6" key="1">
    <citation type="submission" date="2015-09" db="EMBL/GenBank/DDBJ databases">
        <title>Draft genome sequence of Aliiroseovarius crassostreae CV919-312TSm, the causative agent of Roseovarius Oyster Disease (formerly Juvenile Oyster Disease).</title>
        <authorList>
            <person name="Kessner L."/>
            <person name="Spinard E."/>
            <person name="Nelson D."/>
        </authorList>
    </citation>
    <scope>NUCLEOTIDE SEQUENCE [LARGE SCALE GENOMIC DNA]</scope>
    <source>
        <strain evidence="5 6">CV919-312</strain>
    </source>
</reference>
<dbReference type="PANTHER" id="PTHR47313:SF1">
    <property type="entry name" value="RIBOSOMAL RNA LARGE SUBUNIT METHYLTRANSFERASE K_L"/>
    <property type="match status" value="1"/>
</dbReference>
<dbReference type="EMBL" id="LKBA01000006">
    <property type="protein sequence ID" value="KPN63450.1"/>
    <property type="molecule type" value="Genomic_DNA"/>
</dbReference>
<dbReference type="InterPro" id="IPR054170">
    <property type="entry name" value="RlmL_1st"/>
</dbReference>
<dbReference type="PROSITE" id="PS00092">
    <property type="entry name" value="N6_MTASE"/>
    <property type="match status" value="1"/>
</dbReference>
<name>A0A0P7KMV3_9RHOB</name>
<dbReference type="Gene3D" id="3.30.2130.30">
    <property type="match status" value="1"/>
</dbReference>
<evidence type="ECO:0000256" key="3">
    <source>
        <dbReference type="PROSITE-ProRule" id="PRU00529"/>
    </source>
</evidence>
<feature type="domain" description="THUMP" evidence="4">
    <location>
        <begin position="53"/>
        <end position="160"/>
    </location>
</feature>
<evidence type="ECO:0000313" key="5">
    <source>
        <dbReference type="EMBL" id="KPN63450.1"/>
    </source>
</evidence>
<comment type="caution">
    <text evidence="5">The sequence shown here is derived from an EMBL/GenBank/DDBJ whole genome shotgun (WGS) entry which is preliminary data.</text>
</comment>
<dbReference type="Gene3D" id="3.40.50.150">
    <property type="entry name" value="Vaccinia Virus protein VP39"/>
    <property type="match status" value="1"/>
</dbReference>
<dbReference type="SUPFAM" id="SSF53335">
    <property type="entry name" value="S-adenosyl-L-methionine-dependent methyltransferases"/>
    <property type="match status" value="1"/>
</dbReference>
<dbReference type="Pfam" id="PF01170">
    <property type="entry name" value="UPF0020"/>
    <property type="match status" value="1"/>
</dbReference>